<sequence>MENYLSIPIVEEFVRRVEENPQHEDPIKAMAAGIFTHYFPLVDGFVIASKYTNQGNDFPGFVLRIQRRSPKNRGFVDHAFVEAKEEADDVSSSSSLDQLKNALEGPNAQVDRCWAVLIQGCNFQFYEYHRGLPDEGRLLPWKSPGQSTNVFHVRSDSAVIHGMLRHMAENSMPPER</sequence>
<dbReference type="AlphaFoldDB" id="A0A0U1M2C2"/>
<dbReference type="OrthoDB" id="4177946at2759"/>
<dbReference type="OMA" id="EYIIRHI"/>
<gene>
    <name evidence="1" type="ORF">PISL3812_06738</name>
</gene>
<keyword evidence="2" id="KW-1185">Reference proteome</keyword>
<proteinExistence type="predicted"/>
<dbReference type="EMBL" id="CVMT01000006">
    <property type="protein sequence ID" value="CRG89699.1"/>
    <property type="molecule type" value="Genomic_DNA"/>
</dbReference>
<protein>
    <submittedName>
        <fullName evidence="1">Uncharacterized protein</fullName>
    </submittedName>
</protein>
<dbReference type="Proteomes" id="UP000054383">
    <property type="component" value="Unassembled WGS sequence"/>
</dbReference>
<organism evidence="1 2">
    <name type="scientific">Talaromyces islandicus</name>
    <name type="common">Penicillium islandicum</name>
    <dbReference type="NCBI Taxonomy" id="28573"/>
    <lineage>
        <taxon>Eukaryota</taxon>
        <taxon>Fungi</taxon>
        <taxon>Dikarya</taxon>
        <taxon>Ascomycota</taxon>
        <taxon>Pezizomycotina</taxon>
        <taxon>Eurotiomycetes</taxon>
        <taxon>Eurotiomycetidae</taxon>
        <taxon>Eurotiales</taxon>
        <taxon>Trichocomaceae</taxon>
        <taxon>Talaromyces</taxon>
        <taxon>Talaromyces sect. Islandici</taxon>
    </lineage>
</organism>
<reference evidence="1 2" key="1">
    <citation type="submission" date="2015-04" db="EMBL/GenBank/DDBJ databases">
        <authorList>
            <person name="Syromyatnikov M.Y."/>
            <person name="Popov V.N."/>
        </authorList>
    </citation>
    <scope>NUCLEOTIDE SEQUENCE [LARGE SCALE GENOMIC DNA]</scope>
    <source>
        <strain evidence="1">WF-38-12</strain>
    </source>
</reference>
<name>A0A0U1M2C2_TALIS</name>
<evidence type="ECO:0000313" key="2">
    <source>
        <dbReference type="Proteomes" id="UP000054383"/>
    </source>
</evidence>
<evidence type="ECO:0000313" key="1">
    <source>
        <dbReference type="EMBL" id="CRG89699.1"/>
    </source>
</evidence>
<accession>A0A0U1M2C2</accession>